<accession>A0ABS8DGW8</accession>
<keyword evidence="4" id="KW-1185">Reference proteome</keyword>
<dbReference type="InterPro" id="IPR041644">
    <property type="entry name" value="GNAT_C"/>
</dbReference>
<name>A0ABS8DGW8_9FIRM</name>
<keyword evidence="3" id="KW-0808">Transferase</keyword>
<protein>
    <submittedName>
        <fullName evidence="3">Acyltransferase domain-containing protein</fullName>
    </submittedName>
</protein>
<evidence type="ECO:0000259" key="2">
    <source>
        <dbReference type="Pfam" id="PF18164"/>
    </source>
</evidence>
<proteinExistence type="predicted"/>
<dbReference type="RefSeq" id="WP_066737207.1">
    <property type="nucleotide sequence ID" value="NZ_JAJCIQ010000006.1"/>
</dbReference>
<dbReference type="Pfam" id="PF18082">
    <property type="entry name" value="NAT_N"/>
    <property type="match status" value="1"/>
</dbReference>
<dbReference type="Gene3D" id="3.40.630.120">
    <property type="match status" value="1"/>
</dbReference>
<organism evidence="3 4">
    <name type="scientific">Bariatricus massiliensis</name>
    <dbReference type="NCBI Taxonomy" id="1745713"/>
    <lineage>
        <taxon>Bacteria</taxon>
        <taxon>Bacillati</taxon>
        <taxon>Bacillota</taxon>
        <taxon>Clostridia</taxon>
        <taxon>Lachnospirales</taxon>
        <taxon>Lachnospiraceae</taxon>
        <taxon>Bariatricus</taxon>
    </lineage>
</organism>
<evidence type="ECO:0000259" key="1">
    <source>
        <dbReference type="Pfam" id="PF18082"/>
    </source>
</evidence>
<keyword evidence="3" id="KW-0012">Acyltransferase</keyword>
<feature type="domain" description="GNAT-like C-terminal" evidence="2">
    <location>
        <begin position="120"/>
        <end position="264"/>
    </location>
</feature>
<evidence type="ECO:0000313" key="4">
    <source>
        <dbReference type="Proteomes" id="UP001299546"/>
    </source>
</evidence>
<sequence>MEILELCKRIGMPEPAVEQIMRLDIPEEVYLYMNRLRKTDYDGFCREVRNSKDFRVRFLYYFCRFACETYEDYINEQISESIFFDTFRDLKHWCENCRQEFGEYGIDEAEWFWRLFDRTLFKLGRLQFETMNVKRDIGCNAFAIKKGEPVINVHIPQGEPLDWAACEASFAAAYEWFGREIPYVCHSWLLFPGLKEILPEESNIIQFQNHFRLLEMDYLQTEALWRIFSKVREDMSQYPEQTSLQRGAKAYLYSGKRLGRGLGRYLPER</sequence>
<feature type="domain" description="N-acyltransferase N-terminal" evidence="1">
    <location>
        <begin position="1"/>
        <end position="116"/>
    </location>
</feature>
<evidence type="ECO:0000313" key="3">
    <source>
        <dbReference type="EMBL" id="MCB7387665.1"/>
    </source>
</evidence>
<dbReference type="Proteomes" id="UP001299546">
    <property type="component" value="Unassembled WGS sequence"/>
</dbReference>
<dbReference type="GO" id="GO:0016746">
    <property type="term" value="F:acyltransferase activity"/>
    <property type="evidence" value="ECO:0007669"/>
    <property type="project" value="UniProtKB-KW"/>
</dbReference>
<dbReference type="Pfam" id="PF18164">
    <property type="entry name" value="GNAT_C"/>
    <property type="match status" value="1"/>
</dbReference>
<reference evidence="3 4" key="1">
    <citation type="submission" date="2021-10" db="EMBL/GenBank/DDBJ databases">
        <title>Collection of gut derived symbiotic bacterial strains cultured from healthy donors.</title>
        <authorList>
            <person name="Lin H."/>
            <person name="Littmann E."/>
            <person name="Kohout C."/>
            <person name="Pamer E.G."/>
        </authorList>
    </citation>
    <scope>NUCLEOTIDE SEQUENCE [LARGE SCALE GENOMIC DNA]</scope>
    <source>
        <strain evidence="3 4">DFI.1.165</strain>
    </source>
</reference>
<dbReference type="InterPro" id="IPR041273">
    <property type="entry name" value="NAT_N"/>
</dbReference>
<comment type="caution">
    <text evidence="3">The sequence shown here is derived from an EMBL/GenBank/DDBJ whole genome shotgun (WGS) entry which is preliminary data.</text>
</comment>
<dbReference type="EMBL" id="JAJCIS010000005">
    <property type="protein sequence ID" value="MCB7387665.1"/>
    <property type="molecule type" value="Genomic_DNA"/>
</dbReference>
<gene>
    <name evidence="3" type="ORF">LIZ65_10245</name>
</gene>